<organism evidence="1 2">
    <name type="scientific">Corynebacterium macginleyi</name>
    <dbReference type="NCBI Taxonomy" id="38290"/>
    <lineage>
        <taxon>Bacteria</taxon>
        <taxon>Bacillati</taxon>
        <taxon>Actinomycetota</taxon>
        <taxon>Actinomycetes</taxon>
        <taxon>Mycobacteriales</taxon>
        <taxon>Corynebacteriaceae</taxon>
        <taxon>Corynebacterium</taxon>
    </lineage>
</organism>
<evidence type="ECO:0000313" key="2">
    <source>
        <dbReference type="Proteomes" id="UP000270649"/>
    </source>
</evidence>
<accession>A0A3M0H8H6</accession>
<dbReference type="AlphaFoldDB" id="A0A3M0H8H6"/>
<gene>
    <name evidence="1" type="ORF">D9543_08290</name>
</gene>
<dbReference type="EMBL" id="REGC01000010">
    <property type="protein sequence ID" value="RMB58688.1"/>
    <property type="molecule type" value="Genomic_DNA"/>
</dbReference>
<dbReference type="Proteomes" id="UP000270649">
    <property type="component" value="Unassembled WGS sequence"/>
</dbReference>
<protein>
    <submittedName>
        <fullName evidence="1">Uncharacterized protein</fullName>
    </submittedName>
</protein>
<sequence>MDDLNVRFLDAVSNAFIIWVRLHDSDIVVGRAWWIEENTWVLRRLEDGTRRSILSQEVESLRIIGAYLEDYEQQG</sequence>
<reference evidence="1 2" key="1">
    <citation type="submission" date="2018-10" db="EMBL/GenBank/DDBJ databases">
        <title>Corynebacterium macginleyi genome sequencing and assembly of the type strain and two clinical samples.</title>
        <authorList>
            <person name="Bernier A.-M."/>
            <person name="Bernard K."/>
        </authorList>
    </citation>
    <scope>NUCLEOTIDE SEQUENCE [LARGE SCALE GENOMIC DNA]</scope>
    <source>
        <strain evidence="1 2">NML 120205</strain>
    </source>
</reference>
<name>A0A3M0H8H6_9CORY</name>
<proteinExistence type="predicted"/>
<evidence type="ECO:0000313" key="1">
    <source>
        <dbReference type="EMBL" id="RMB58688.1"/>
    </source>
</evidence>
<comment type="caution">
    <text evidence="1">The sequence shown here is derived from an EMBL/GenBank/DDBJ whole genome shotgun (WGS) entry which is preliminary data.</text>
</comment>